<reference evidence="2" key="5">
    <citation type="journal article" date="2021" name="G3 (Bethesda)">
        <title>Aegilops tauschii genome assembly Aet v5.0 features greater sequence contiguity and improved annotation.</title>
        <authorList>
            <person name="Wang L."/>
            <person name="Zhu T."/>
            <person name="Rodriguez J.C."/>
            <person name="Deal K.R."/>
            <person name="Dubcovsky J."/>
            <person name="McGuire P.E."/>
            <person name="Lux T."/>
            <person name="Spannagl M."/>
            <person name="Mayer K.F.X."/>
            <person name="Baldrich P."/>
            <person name="Meyers B.C."/>
            <person name="Huo N."/>
            <person name="Gu Y.Q."/>
            <person name="Zhou H."/>
            <person name="Devos K.M."/>
            <person name="Bennetzen J.L."/>
            <person name="Unver T."/>
            <person name="Budak H."/>
            <person name="Gulick P.J."/>
            <person name="Galiba G."/>
            <person name="Kalapos B."/>
            <person name="Nelson D.R."/>
            <person name="Li P."/>
            <person name="You F.M."/>
            <person name="Luo M.C."/>
            <person name="Dvorak J."/>
        </authorList>
    </citation>
    <scope>NUCLEOTIDE SEQUENCE [LARGE SCALE GENOMIC DNA]</scope>
    <source>
        <strain evidence="2">cv. AL8/78</strain>
    </source>
</reference>
<organism evidence="2 3">
    <name type="scientific">Aegilops tauschii subsp. strangulata</name>
    <name type="common">Goatgrass</name>
    <dbReference type="NCBI Taxonomy" id="200361"/>
    <lineage>
        <taxon>Eukaryota</taxon>
        <taxon>Viridiplantae</taxon>
        <taxon>Streptophyta</taxon>
        <taxon>Embryophyta</taxon>
        <taxon>Tracheophyta</taxon>
        <taxon>Spermatophyta</taxon>
        <taxon>Magnoliopsida</taxon>
        <taxon>Liliopsida</taxon>
        <taxon>Poales</taxon>
        <taxon>Poaceae</taxon>
        <taxon>BOP clade</taxon>
        <taxon>Pooideae</taxon>
        <taxon>Triticodae</taxon>
        <taxon>Triticeae</taxon>
        <taxon>Triticinae</taxon>
        <taxon>Aegilops</taxon>
    </lineage>
</organism>
<reference evidence="3" key="2">
    <citation type="journal article" date="2017" name="Nat. Plants">
        <title>The Aegilops tauschii genome reveals multiple impacts of transposons.</title>
        <authorList>
            <person name="Zhao G."/>
            <person name="Zou C."/>
            <person name="Li K."/>
            <person name="Wang K."/>
            <person name="Li T."/>
            <person name="Gao L."/>
            <person name="Zhang X."/>
            <person name="Wang H."/>
            <person name="Yang Z."/>
            <person name="Liu X."/>
            <person name="Jiang W."/>
            <person name="Mao L."/>
            <person name="Kong X."/>
            <person name="Jiao Y."/>
            <person name="Jia J."/>
        </authorList>
    </citation>
    <scope>NUCLEOTIDE SEQUENCE [LARGE SCALE GENOMIC DNA]</scope>
    <source>
        <strain evidence="3">cv. AL8/78</strain>
    </source>
</reference>
<protein>
    <recommendedName>
        <fullName evidence="4">Secreted protein</fullName>
    </recommendedName>
</protein>
<feature type="signal peptide" evidence="1">
    <location>
        <begin position="1"/>
        <end position="15"/>
    </location>
</feature>
<keyword evidence="3" id="KW-1185">Reference proteome</keyword>
<evidence type="ECO:0000313" key="3">
    <source>
        <dbReference type="Proteomes" id="UP000015105"/>
    </source>
</evidence>
<dbReference type="Gramene" id="AET2Gv21294900.1">
    <property type="protein sequence ID" value="AET2Gv21294900.1"/>
    <property type="gene ID" value="AET2Gv21294900"/>
</dbReference>
<accession>A0A453DLD0</accession>
<dbReference type="EnsemblPlants" id="AET2Gv21294900.1">
    <property type="protein sequence ID" value="AET2Gv21294900.1"/>
    <property type="gene ID" value="AET2Gv21294900"/>
</dbReference>
<reference evidence="3" key="1">
    <citation type="journal article" date="2014" name="Science">
        <title>Ancient hybridizations among the ancestral genomes of bread wheat.</title>
        <authorList>
            <consortium name="International Wheat Genome Sequencing Consortium,"/>
            <person name="Marcussen T."/>
            <person name="Sandve S.R."/>
            <person name="Heier L."/>
            <person name="Spannagl M."/>
            <person name="Pfeifer M."/>
            <person name="Jakobsen K.S."/>
            <person name="Wulff B.B."/>
            <person name="Steuernagel B."/>
            <person name="Mayer K.F."/>
            <person name="Olsen O.A."/>
        </authorList>
    </citation>
    <scope>NUCLEOTIDE SEQUENCE [LARGE SCALE GENOMIC DNA]</scope>
    <source>
        <strain evidence="3">cv. AL8/78</strain>
    </source>
</reference>
<evidence type="ECO:0008006" key="4">
    <source>
        <dbReference type="Google" id="ProtNLM"/>
    </source>
</evidence>
<dbReference type="Proteomes" id="UP000015105">
    <property type="component" value="Chromosome 2D"/>
</dbReference>
<reference evidence="2" key="3">
    <citation type="journal article" date="2017" name="Nature">
        <title>Genome sequence of the progenitor of the wheat D genome Aegilops tauschii.</title>
        <authorList>
            <person name="Luo M.C."/>
            <person name="Gu Y.Q."/>
            <person name="Puiu D."/>
            <person name="Wang H."/>
            <person name="Twardziok S.O."/>
            <person name="Deal K.R."/>
            <person name="Huo N."/>
            <person name="Zhu T."/>
            <person name="Wang L."/>
            <person name="Wang Y."/>
            <person name="McGuire P.E."/>
            <person name="Liu S."/>
            <person name="Long H."/>
            <person name="Ramasamy R.K."/>
            <person name="Rodriguez J.C."/>
            <person name="Van S.L."/>
            <person name="Yuan L."/>
            <person name="Wang Z."/>
            <person name="Xia Z."/>
            <person name="Xiao L."/>
            <person name="Anderson O.D."/>
            <person name="Ouyang S."/>
            <person name="Liang Y."/>
            <person name="Zimin A.V."/>
            <person name="Pertea G."/>
            <person name="Qi P."/>
            <person name="Bennetzen J.L."/>
            <person name="Dai X."/>
            <person name="Dawson M.W."/>
            <person name="Muller H.G."/>
            <person name="Kugler K."/>
            <person name="Rivarola-Duarte L."/>
            <person name="Spannagl M."/>
            <person name="Mayer K.F.X."/>
            <person name="Lu F.H."/>
            <person name="Bevan M.W."/>
            <person name="Leroy P."/>
            <person name="Li P."/>
            <person name="You F.M."/>
            <person name="Sun Q."/>
            <person name="Liu Z."/>
            <person name="Lyons E."/>
            <person name="Wicker T."/>
            <person name="Salzberg S.L."/>
            <person name="Devos K.M."/>
            <person name="Dvorak J."/>
        </authorList>
    </citation>
    <scope>NUCLEOTIDE SEQUENCE [LARGE SCALE GENOMIC DNA]</scope>
    <source>
        <strain evidence="2">cv. AL8/78</strain>
    </source>
</reference>
<evidence type="ECO:0000313" key="2">
    <source>
        <dbReference type="EnsemblPlants" id="AET2Gv21294900.1"/>
    </source>
</evidence>
<reference evidence="2" key="4">
    <citation type="submission" date="2019-03" db="UniProtKB">
        <authorList>
            <consortium name="EnsemblPlants"/>
        </authorList>
    </citation>
    <scope>IDENTIFICATION</scope>
</reference>
<name>A0A453DLD0_AEGTS</name>
<keyword evidence="1" id="KW-0732">Signal</keyword>
<evidence type="ECO:0000256" key="1">
    <source>
        <dbReference type="SAM" id="SignalP"/>
    </source>
</evidence>
<dbReference type="AlphaFoldDB" id="A0A453DLD0"/>
<feature type="chain" id="PRO_5019415131" description="Secreted protein" evidence="1">
    <location>
        <begin position="16"/>
        <end position="98"/>
    </location>
</feature>
<sequence length="98" mass="10914">MSLVLLCSVVPSFSCVSPWPPHLRNSCSLDPPFSSALDEDRPRHGSMEQRLLVLEFLFDSSSSRSGPPIPYSSCSSLPVLQVRSGCWFREKRKMDVGV</sequence>
<proteinExistence type="predicted"/>